<feature type="domain" description="Velvet" evidence="2">
    <location>
        <begin position="1"/>
        <end position="169"/>
    </location>
</feature>
<accession>A0A9W7YFP6</accession>
<feature type="region of interest" description="Disordered" evidence="1">
    <location>
        <begin position="148"/>
        <end position="169"/>
    </location>
</feature>
<protein>
    <recommendedName>
        <fullName evidence="2">Velvet domain-containing protein</fullName>
    </recommendedName>
</protein>
<dbReference type="PROSITE" id="PS51821">
    <property type="entry name" value="VELVET"/>
    <property type="match status" value="1"/>
</dbReference>
<dbReference type="AlphaFoldDB" id="A0A9W7YFP6"/>
<name>A0A9W7YFP6_9FUNG</name>
<keyword evidence="4" id="KW-1185">Reference proteome</keyword>
<dbReference type="OrthoDB" id="5531941at2759"/>
<evidence type="ECO:0000259" key="2">
    <source>
        <dbReference type="PROSITE" id="PS51821"/>
    </source>
</evidence>
<dbReference type="Proteomes" id="UP001143981">
    <property type="component" value="Unassembled WGS sequence"/>
</dbReference>
<dbReference type="EMBL" id="JANBOI010000182">
    <property type="protein sequence ID" value="KAJ1732930.1"/>
    <property type="molecule type" value="Genomic_DNA"/>
</dbReference>
<comment type="caution">
    <text evidence="3">The sequence shown here is derived from an EMBL/GenBank/DDBJ whole genome shotgun (WGS) entry which is preliminary data.</text>
</comment>
<dbReference type="InterPro" id="IPR037525">
    <property type="entry name" value="Velvet_dom"/>
</dbReference>
<sequence>MDRRYKGVVRSPDCGAVGEPLAPVTVSLELLDPDGVPLALDDRHASGIVVNVGLASEDGTLDLGYAETGTLLLSGTLNRTPEVLDDRLVTTFPSLAVHWPGRYRLCARVFNILHTVAHIPTHPGGPLPAPSDALYVGYSDVLAIRDGPSRDHPACAPPPATATRPFSSG</sequence>
<dbReference type="InterPro" id="IPR038491">
    <property type="entry name" value="Velvet_dom_sf"/>
</dbReference>
<reference evidence="3" key="1">
    <citation type="submission" date="2022-07" db="EMBL/GenBank/DDBJ databases">
        <title>Phylogenomic reconstructions and comparative analyses of Kickxellomycotina fungi.</title>
        <authorList>
            <person name="Reynolds N.K."/>
            <person name="Stajich J.E."/>
            <person name="Barry K."/>
            <person name="Grigoriev I.V."/>
            <person name="Crous P."/>
            <person name="Smith M.E."/>
        </authorList>
    </citation>
    <scope>NUCLEOTIDE SEQUENCE</scope>
    <source>
        <strain evidence="3">BCRC 34381</strain>
    </source>
</reference>
<evidence type="ECO:0000313" key="4">
    <source>
        <dbReference type="Proteomes" id="UP001143981"/>
    </source>
</evidence>
<dbReference type="Gene3D" id="2.60.40.3960">
    <property type="entry name" value="Velvet domain"/>
    <property type="match status" value="1"/>
</dbReference>
<gene>
    <name evidence="3" type="ORF">LPJ61_001808</name>
</gene>
<organism evidence="3 4">
    <name type="scientific">Coemansia biformis</name>
    <dbReference type="NCBI Taxonomy" id="1286918"/>
    <lineage>
        <taxon>Eukaryota</taxon>
        <taxon>Fungi</taxon>
        <taxon>Fungi incertae sedis</taxon>
        <taxon>Zoopagomycota</taxon>
        <taxon>Kickxellomycotina</taxon>
        <taxon>Kickxellomycetes</taxon>
        <taxon>Kickxellales</taxon>
        <taxon>Kickxellaceae</taxon>
        <taxon>Coemansia</taxon>
    </lineage>
</organism>
<proteinExistence type="predicted"/>
<evidence type="ECO:0000256" key="1">
    <source>
        <dbReference type="SAM" id="MobiDB-lite"/>
    </source>
</evidence>
<evidence type="ECO:0000313" key="3">
    <source>
        <dbReference type="EMBL" id="KAJ1732930.1"/>
    </source>
</evidence>